<feature type="domain" description="Transposase IS66 central" evidence="1">
    <location>
        <begin position="2"/>
        <end position="46"/>
    </location>
</feature>
<name>A0A926FPI4_AERHY</name>
<dbReference type="EMBL" id="JACLAN010000001">
    <property type="protein sequence ID" value="MBC8673803.1"/>
    <property type="molecule type" value="Genomic_DNA"/>
</dbReference>
<reference evidence="2" key="1">
    <citation type="submission" date="2020-07" db="EMBL/GenBank/DDBJ databases">
        <title>Carbapenem Resistant Aeromonas hydrophila Carrying blacphA7 Isolated from Two Solid Organ Transplant Patients.</title>
        <authorList>
            <person name="Hilt E."/>
            <person name="Fitzwater S.P."/>
            <person name="Ward K."/>
            <person name="De St Maurice A."/>
            <person name="Chandrasekaran S."/>
            <person name="Garner O.B."/>
            <person name="Yang S."/>
        </authorList>
    </citation>
    <scope>NUCLEOTIDE SEQUENCE</scope>
    <source>
        <strain evidence="2">B-1</strain>
    </source>
</reference>
<comment type="caution">
    <text evidence="2">The sequence shown here is derived from an EMBL/GenBank/DDBJ whole genome shotgun (WGS) entry which is preliminary data.</text>
</comment>
<dbReference type="InterPro" id="IPR004291">
    <property type="entry name" value="Transposase_IS66_central"/>
</dbReference>
<accession>A0A926FPI4</accession>
<dbReference type="Pfam" id="PF03050">
    <property type="entry name" value="DDE_Tnp_IS66"/>
    <property type="match status" value="1"/>
</dbReference>
<gene>
    <name evidence="2" type="ORF">H2136_03730</name>
</gene>
<evidence type="ECO:0000313" key="2">
    <source>
        <dbReference type="EMBL" id="MBC8673803.1"/>
    </source>
</evidence>
<evidence type="ECO:0000259" key="1">
    <source>
        <dbReference type="Pfam" id="PF03050"/>
    </source>
</evidence>
<organism evidence="2">
    <name type="scientific">Aeromonas hydrophila</name>
    <dbReference type="NCBI Taxonomy" id="644"/>
    <lineage>
        <taxon>Bacteria</taxon>
        <taxon>Pseudomonadati</taxon>
        <taxon>Pseudomonadota</taxon>
        <taxon>Gammaproteobacteria</taxon>
        <taxon>Aeromonadales</taxon>
        <taxon>Aeromonadaceae</taxon>
        <taxon>Aeromonas</taxon>
    </lineage>
</organism>
<dbReference type="AlphaFoldDB" id="A0A926FPI4"/>
<proteinExistence type="predicted"/>
<protein>
    <submittedName>
        <fullName evidence="2">Transposase</fullName>
    </submittedName>
</protein>
<sequence>MNRLLKRLREHKDELLLVLKRPEVPLHTNGSERDIRGHVKKRKVSEAPAARKETLPGYIYESEKYLQKVGYVVLEISAGEDKWWSICAAS</sequence>